<dbReference type="PROSITE" id="PS51257">
    <property type="entry name" value="PROKAR_LIPOPROTEIN"/>
    <property type="match status" value="1"/>
</dbReference>
<accession>A0A0Z8C1D9</accession>
<protein>
    <recommendedName>
        <fullName evidence="7">Telomeric repeat-binding factor 2</fullName>
    </recommendedName>
</protein>
<dbReference type="Proteomes" id="UP000069831">
    <property type="component" value="Unassembled WGS sequence"/>
</dbReference>
<dbReference type="AlphaFoldDB" id="A0A0Z8C1D9"/>
<dbReference type="Proteomes" id="UP000074825">
    <property type="component" value="Unassembled WGS sequence"/>
</dbReference>
<proteinExistence type="predicted"/>
<reference evidence="5 6" key="1">
    <citation type="submission" date="2016-02" db="EMBL/GenBank/DDBJ databases">
        <authorList>
            <consortium name="Pathogen Informatics"/>
        </authorList>
    </citation>
    <scope>NUCLEOTIDE SEQUENCE [LARGE SCALE GENOMIC DNA]</scope>
    <source>
        <strain evidence="3 6">LSS82</strain>
        <strain evidence="4 5">LSS95</strain>
    </source>
</reference>
<evidence type="ECO:0000256" key="2">
    <source>
        <dbReference type="SAM" id="SignalP"/>
    </source>
</evidence>
<feature type="chain" id="PRO_5044056351" description="Telomeric repeat-binding factor 2" evidence="2">
    <location>
        <begin position="22"/>
        <end position="174"/>
    </location>
</feature>
<gene>
    <name evidence="3" type="ORF">ERS132444_01066</name>
    <name evidence="4" type="ORF">ERS132457_01841</name>
</gene>
<evidence type="ECO:0000256" key="1">
    <source>
        <dbReference type="SAM" id="MobiDB-lite"/>
    </source>
</evidence>
<keyword evidence="2" id="KW-0732">Signal</keyword>
<sequence>MKKITFLAVTALLVLTLAACSTTEPSKKGATDTSSSVTQSSSEQASDTSYKVGDIIVFKDVAEITITSIAWTGERNEVSDIVANKVLLVTYNVTNLTDKDYVVGEDMDLYVNNKVTESYLVGTILETIAPSRSIEGATTAFAVNEEGASELEVKPGFQFSTDIKPAIVKFDLPQ</sequence>
<organism evidence="3 6">
    <name type="scientific">Streptococcus suis</name>
    <dbReference type="NCBI Taxonomy" id="1307"/>
    <lineage>
        <taxon>Bacteria</taxon>
        <taxon>Bacillati</taxon>
        <taxon>Bacillota</taxon>
        <taxon>Bacilli</taxon>
        <taxon>Lactobacillales</taxon>
        <taxon>Streptococcaceae</taxon>
        <taxon>Streptococcus</taxon>
    </lineage>
</organism>
<feature type="compositionally biased region" description="Low complexity" evidence="1">
    <location>
        <begin position="31"/>
        <end position="43"/>
    </location>
</feature>
<dbReference type="EMBL" id="FIIR01000026">
    <property type="protein sequence ID" value="CYW07460.1"/>
    <property type="molecule type" value="Genomic_DNA"/>
</dbReference>
<dbReference type="RefSeq" id="WP_044686369.1">
    <property type="nucleotide sequence ID" value="NZ_CEDN01000009.1"/>
</dbReference>
<feature type="signal peptide" evidence="2">
    <location>
        <begin position="1"/>
        <end position="21"/>
    </location>
</feature>
<evidence type="ECO:0008006" key="7">
    <source>
        <dbReference type="Google" id="ProtNLM"/>
    </source>
</evidence>
<evidence type="ECO:0000313" key="4">
    <source>
        <dbReference type="EMBL" id="CYW07460.1"/>
    </source>
</evidence>
<evidence type="ECO:0000313" key="5">
    <source>
        <dbReference type="Proteomes" id="UP000069831"/>
    </source>
</evidence>
<evidence type="ECO:0000313" key="6">
    <source>
        <dbReference type="Proteomes" id="UP000074825"/>
    </source>
</evidence>
<feature type="region of interest" description="Disordered" evidence="1">
    <location>
        <begin position="24"/>
        <end position="43"/>
    </location>
</feature>
<dbReference type="EMBL" id="FIIF01000006">
    <property type="protein sequence ID" value="CYV69618.1"/>
    <property type="molecule type" value="Genomic_DNA"/>
</dbReference>
<name>A0A0Z8C1D9_STRSU</name>
<evidence type="ECO:0000313" key="3">
    <source>
        <dbReference type="EMBL" id="CYV69618.1"/>
    </source>
</evidence>